<keyword evidence="2" id="KW-1185">Reference proteome</keyword>
<proteinExistence type="predicted"/>
<dbReference type="InterPro" id="IPR008969">
    <property type="entry name" value="CarboxyPept-like_regulatory"/>
</dbReference>
<protein>
    <submittedName>
        <fullName evidence="1">Uncharacterized protein</fullName>
    </submittedName>
</protein>
<accession>A0A3D9DFN6</accession>
<gene>
    <name evidence="1" type="ORF">DRF60_13170</name>
</gene>
<evidence type="ECO:0000313" key="1">
    <source>
        <dbReference type="EMBL" id="REC76830.1"/>
    </source>
</evidence>
<dbReference type="EMBL" id="QNUH01000010">
    <property type="protein sequence ID" value="REC76830.1"/>
    <property type="molecule type" value="Genomic_DNA"/>
</dbReference>
<comment type="caution">
    <text evidence="1">The sequence shown here is derived from an EMBL/GenBank/DDBJ whole genome shotgun (WGS) entry which is preliminary data.</text>
</comment>
<evidence type="ECO:0000313" key="2">
    <source>
        <dbReference type="Proteomes" id="UP000257030"/>
    </source>
</evidence>
<name>A0A3D9DFN6_9FLAO</name>
<dbReference type="Gene3D" id="2.60.40.1120">
    <property type="entry name" value="Carboxypeptidase-like, regulatory domain"/>
    <property type="match status" value="1"/>
</dbReference>
<dbReference type="SUPFAM" id="SSF49464">
    <property type="entry name" value="Carboxypeptidase regulatory domain-like"/>
    <property type="match status" value="1"/>
</dbReference>
<dbReference type="AlphaFoldDB" id="A0A3D9DFN6"/>
<organism evidence="1 2">
    <name type="scientific">Chryseobacterium elymi</name>
    <dbReference type="NCBI Taxonomy" id="395936"/>
    <lineage>
        <taxon>Bacteria</taxon>
        <taxon>Pseudomonadati</taxon>
        <taxon>Bacteroidota</taxon>
        <taxon>Flavobacteriia</taxon>
        <taxon>Flavobacteriales</taxon>
        <taxon>Weeksellaceae</taxon>
        <taxon>Chryseobacterium group</taxon>
        <taxon>Chryseobacterium</taxon>
    </lineage>
</organism>
<sequence>MYHTNFQPPFFSLPILYHNISFSIEWPAEVFSAGYSPKLKTITMKYFVAVYQKLKNIYMSQSSMENDLPMICPSLRIYDNEELELLKPQSLLNDEQKKALSIIKKQNVAYELNSVPISPNFWDLNPNNSLFDIYRDILDKNNLKNLEENLDKVLESKSTILFDAKNSDTKELKAYKKYRILYDDAVNKVTDHLLVFDGLETDEKKRNWNDRLVNLNNLKELAFSEWKVKGSKDTIEKELARINRSSDADLYLAMAQNAKHTFEAAEKTDVISNSSIHDINFIPYDFMENESGWNSMRIEKSELEGLHSEAKNGNENIPSEILSIDYDESMIQAVEVEYSFVHLKRNWFNKNFMLSDYFEWKEPKKISDGQTISNDFKLPAFPKTMILIKNLKVILDPSIVSSSVSNTEELVYFGPMVMKQQVFINKNNNQKFLKAITNVKTIKSDQLNYLAKKTAISETQKAAIINDFSARTAMEPKTVENMKTAVNPAFTGKINTGNILSNIKNLRPLNPVSHAASPVQPAPRPTHPIKVPWGSWGPKFPTIPNPISTPAPPPAGSVVRFRVSDKINNDPIYKCAISIKGTNNNRIFEIESNEAGIINQLIPPGEYSIELRIDDYAVLNQNFSVTSTMPLNLEYKLQREEVKFKSFFLIGMICERMPQIPVSQ</sequence>
<reference evidence="1 2" key="1">
    <citation type="journal article" date="2010" name="Syst. Appl. Microbiol.">
        <title>Four new species of Chryseobacterium from the rhizosphere of coastal sand dune plants, Chryseobacterium elymi sp. nov., Chryseobacterium hagamense sp. nov., Chryseobacterium lathyri sp. nov. and Chryseobacterium rhizosphaerae sp. nov.</title>
        <authorList>
            <person name="Cho S.H."/>
            <person name="Lee K.S."/>
            <person name="Shin D.S."/>
            <person name="Han J.H."/>
            <person name="Park K.S."/>
            <person name="Lee C.H."/>
            <person name="Park K.H."/>
            <person name="Kim S.B."/>
        </authorList>
    </citation>
    <scope>NUCLEOTIDE SEQUENCE [LARGE SCALE GENOMIC DNA]</scope>
    <source>
        <strain evidence="1 2">KCTC 22547</strain>
    </source>
</reference>
<dbReference type="Proteomes" id="UP000257030">
    <property type="component" value="Unassembled WGS sequence"/>
</dbReference>